<dbReference type="SUPFAM" id="SSF55811">
    <property type="entry name" value="Nudix"/>
    <property type="match status" value="1"/>
</dbReference>
<evidence type="ECO:0000259" key="1">
    <source>
        <dbReference type="PROSITE" id="PS51462"/>
    </source>
</evidence>
<dbReference type="InterPro" id="IPR015797">
    <property type="entry name" value="NUDIX_hydrolase-like_dom_sf"/>
</dbReference>
<dbReference type="PANTHER" id="PTHR10885">
    <property type="entry name" value="ISOPENTENYL-DIPHOSPHATE DELTA-ISOMERASE"/>
    <property type="match status" value="1"/>
</dbReference>
<dbReference type="AlphaFoldDB" id="A0A0G0PX26"/>
<evidence type="ECO:0000313" key="2">
    <source>
        <dbReference type="EMBL" id="KKR32473.1"/>
    </source>
</evidence>
<dbReference type="EMBL" id="LBXO01000033">
    <property type="protein sequence ID" value="KKR32473.1"/>
    <property type="molecule type" value="Genomic_DNA"/>
</dbReference>
<organism evidence="2 3">
    <name type="scientific">Candidatus Falkowbacteria bacterium GW2011_GWF2_39_8</name>
    <dbReference type="NCBI Taxonomy" id="1618642"/>
    <lineage>
        <taxon>Bacteria</taxon>
        <taxon>Candidatus Falkowiibacteriota</taxon>
    </lineage>
</organism>
<dbReference type="Pfam" id="PF00293">
    <property type="entry name" value="NUDIX"/>
    <property type="match status" value="1"/>
</dbReference>
<dbReference type="PROSITE" id="PS51462">
    <property type="entry name" value="NUDIX"/>
    <property type="match status" value="1"/>
</dbReference>
<dbReference type="CDD" id="cd04692">
    <property type="entry name" value="NUDIX_Hydrolase"/>
    <property type="match status" value="1"/>
</dbReference>
<dbReference type="Gene3D" id="3.90.79.10">
    <property type="entry name" value="Nucleoside Triphosphate Pyrophosphohydrolase"/>
    <property type="match status" value="1"/>
</dbReference>
<sequence length="181" mass="21433">MPDEIIDIFDENNNHLNIQKNKSEAHRDGLWHRSAQVWIYNPNGEIMLQLRGKDKALYPGMWDISAAGHVAAGEEPLTSAVREIEEEIGLKIKEEDLAFFKIEKFSRVYKEIKNNEFCYAYFYRFDGDINDLILQAEEVDKVVFLPIDKIKKDLEKNPEKYVPHGKYWYEVFEEVRKKNIY</sequence>
<dbReference type="Proteomes" id="UP000034137">
    <property type="component" value="Unassembled WGS sequence"/>
</dbReference>
<accession>A0A0G0PX26</accession>
<proteinExistence type="predicted"/>
<dbReference type="GO" id="GO:0016787">
    <property type="term" value="F:hydrolase activity"/>
    <property type="evidence" value="ECO:0007669"/>
    <property type="project" value="UniProtKB-KW"/>
</dbReference>
<dbReference type="PANTHER" id="PTHR10885:SF0">
    <property type="entry name" value="ISOPENTENYL-DIPHOSPHATE DELTA-ISOMERASE"/>
    <property type="match status" value="1"/>
</dbReference>
<gene>
    <name evidence="2" type="ORF">UT64_C0033G0007</name>
</gene>
<keyword evidence="2" id="KW-0378">Hydrolase</keyword>
<feature type="domain" description="Nudix hydrolase" evidence="1">
    <location>
        <begin position="30"/>
        <end position="167"/>
    </location>
</feature>
<protein>
    <submittedName>
        <fullName evidence="2">NUDIX hydrolase</fullName>
    </submittedName>
</protein>
<dbReference type="InterPro" id="IPR000086">
    <property type="entry name" value="NUDIX_hydrolase_dom"/>
</dbReference>
<evidence type="ECO:0000313" key="3">
    <source>
        <dbReference type="Proteomes" id="UP000034137"/>
    </source>
</evidence>
<name>A0A0G0PX26_9BACT</name>
<reference evidence="2 3" key="1">
    <citation type="journal article" date="2015" name="Nature">
        <title>rRNA introns, odd ribosomes, and small enigmatic genomes across a large radiation of phyla.</title>
        <authorList>
            <person name="Brown C.T."/>
            <person name="Hug L.A."/>
            <person name="Thomas B.C."/>
            <person name="Sharon I."/>
            <person name="Castelle C.J."/>
            <person name="Singh A."/>
            <person name="Wilkins M.J."/>
            <person name="Williams K.H."/>
            <person name="Banfield J.F."/>
        </authorList>
    </citation>
    <scope>NUCLEOTIDE SEQUENCE [LARGE SCALE GENOMIC DNA]</scope>
</reference>
<comment type="caution">
    <text evidence="2">The sequence shown here is derived from an EMBL/GenBank/DDBJ whole genome shotgun (WGS) entry which is preliminary data.</text>
</comment>